<dbReference type="InterPro" id="IPR025944">
    <property type="entry name" value="Sigma_54_int_dom_CS"/>
</dbReference>
<dbReference type="PROSITE" id="PS50110">
    <property type="entry name" value="RESPONSE_REGULATORY"/>
    <property type="match status" value="1"/>
</dbReference>
<dbReference type="InterPro" id="IPR009057">
    <property type="entry name" value="Homeodomain-like_sf"/>
</dbReference>
<dbReference type="GO" id="GO:0006355">
    <property type="term" value="P:regulation of DNA-templated transcription"/>
    <property type="evidence" value="ECO:0007669"/>
    <property type="project" value="InterPro"/>
</dbReference>
<dbReference type="Gene3D" id="1.10.10.60">
    <property type="entry name" value="Homeodomain-like"/>
    <property type="match status" value="1"/>
</dbReference>
<evidence type="ECO:0000256" key="5">
    <source>
        <dbReference type="PROSITE-ProRule" id="PRU00169"/>
    </source>
</evidence>
<dbReference type="SMART" id="SM00448">
    <property type="entry name" value="REC"/>
    <property type="match status" value="1"/>
</dbReference>
<name>A0A517U147_9BACT</name>
<dbReference type="KEGG" id="llh:I41_35370"/>
<dbReference type="CDD" id="cd00009">
    <property type="entry name" value="AAA"/>
    <property type="match status" value="1"/>
</dbReference>
<dbReference type="GO" id="GO:0043565">
    <property type="term" value="F:sequence-specific DNA binding"/>
    <property type="evidence" value="ECO:0007669"/>
    <property type="project" value="InterPro"/>
</dbReference>
<dbReference type="PROSITE" id="PS00675">
    <property type="entry name" value="SIGMA54_INTERACT_1"/>
    <property type="match status" value="1"/>
</dbReference>
<dbReference type="Pfam" id="PF02954">
    <property type="entry name" value="HTH_8"/>
    <property type="match status" value="1"/>
</dbReference>
<dbReference type="InterPro" id="IPR025662">
    <property type="entry name" value="Sigma_54_int_dom_ATP-bd_1"/>
</dbReference>
<sequence length="510" mass="55604">MNFIGVYLRSSAVSKFPFFLANLGVLGGWFSSPFSATPAPVSSVTMSSPTAAKAGPPIKVLVVDDEAAHAEAVADSLARVGYDCTVATSGAEGMAMLARDAFEVIVTDLRMKDSTGLELLAKSKELLPDAEVILVTGHGTVQSAVEAMQQGAFNYLLKPLDLKQLRSVVDSASRTQHLRRANAELNRRLDEKFGFEGVIGNSPQMHDVVTRLQRIAPTDATVLIQGETGTGKELVAQAIHQNSPRKNRPFVALNCAALSENILESELFGHIRGAFTDASADRVGKFEYATGGTLFLDEVGDMPLPTQIKLLRVLESGEITRVGSNEQIKVNVRILSATNRDLEEAIRSGTFREDLYHRLKVLTVRLPRLSERAADIPLLIEHFIQLHSARHRKKIKSMTTAARRRLMAFNWPGNVRQLKNAIESMVVVDFDEVLDVDDLPPELLTPGEQPEPVGASAGLADLVGRPMAELEGLFIAETLKSTGGNREEAAQMLGIGERTLYRKIKEFGLN</sequence>
<keyword evidence="4" id="KW-0804">Transcription</keyword>
<evidence type="ECO:0000256" key="2">
    <source>
        <dbReference type="ARBA" id="ARBA00022840"/>
    </source>
</evidence>
<dbReference type="FunFam" id="3.40.50.300:FF:000006">
    <property type="entry name" value="DNA-binding transcriptional regulator NtrC"/>
    <property type="match status" value="1"/>
</dbReference>
<reference evidence="8 9" key="1">
    <citation type="submission" date="2019-02" db="EMBL/GenBank/DDBJ databases">
        <title>Deep-cultivation of Planctomycetes and their phenomic and genomic characterization uncovers novel biology.</title>
        <authorList>
            <person name="Wiegand S."/>
            <person name="Jogler M."/>
            <person name="Boedeker C."/>
            <person name="Pinto D."/>
            <person name="Vollmers J."/>
            <person name="Rivas-Marin E."/>
            <person name="Kohn T."/>
            <person name="Peeters S.H."/>
            <person name="Heuer A."/>
            <person name="Rast P."/>
            <person name="Oberbeckmann S."/>
            <person name="Bunk B."/>
            <person name="Jeske O."/>
            <person name="Meyerdierks A."/>
            <person name="Storesund J.E."/>
            <person name="Kallscheuer N."/>
            <person name="Luecker S."/>
            <person name="Lage O.M."/>
            <person name="Pohl T."/>
            <person name="Merkel B.J."/>
            <person name="Hornburger P."/>
            <person name="Mueller R.-W."/>
            <person name="Bruemmer F."/>
            <person name="Labrenz M."/>
            <person name="Spormann A.M."/>
            <person name="Op den Camp H."/>
            <person name="Overmann J."/>
            <person name="Amann R."/>
            <person name="Jetten M.S.M."/>
            <person name="Mascher T."/>
            <person name="Medema M.H."/>
            <person name="Devos D.P."/>
            <person name="Kaster A.-K."/>
            <person name="Ovreas L."/>
            <person name="Rohde M."/>
            <person name="Galperin M.Y."/>
            <person name="Jogler C."/>
        </authorList>
    </citation>
    <scope>NUCLEOTIDE SEQUENCE [LARGE SCALE GENOMIC DNA]</scope>
    <source>
        <strain evidence="8 9">I41</strain>
    </source>
</reference>
<dbReference type="InterPro" id="IPR011006">
    <property type="entry name" value="CheY-like_superfamily"/>
</dbReference>
<dbReference type="Pfam" id="PF25601">
    <property type="entry name" value="AAA_lid_14"/>
    <property type="match status" value="1"/>
</dbReference>
<dbReference type="PROSITE" id="PS00688">
    <property type="entry name" value="SIGMA54_INTERACT_3"/>
    <property type="match status" value="1"/>
</dbReference>
<dbReference type="GO" id="GO:0000160">
    <property type="term" value="P:phosphorelay signal transduction system"/>
    <property type="evidence" value="ECO:0007669"/>
    <property type="project" value="InterPro"/>
</dbReference>
<keyword evidence="9" id="KW-1185">Reference proteome</keyword>
<feature type="domain" description="Sigma-54 factor interaction" evidence="6">
    <location>
        <begin position="198"/>
        <end position="427"/>
    </location>
</feature>
<dbReference type="InterPro" id="IPR002078">
    <property type="entry name" value="Sigma_54_int"/>
</dbReference>
<dbReference type="InterPro" id="IPR002197">
    <property type="entry name" value="HTH_Fis"/>
</dbReference>
<evidence type="ECO:0000259" key="7">
    <source>
        <dbReference type="PROSITE" id="PS50110"/>
    </source>
</evidence>
<dbReference type="Pfam" id="PF00158">
    <property type="entry name" value="Sigma54_activat"/>
    <property type="match status" value="1"/>
</dbReference>
<evidence type="ECO:0000256" key="3">
    <source>
        <dbReference type="ARBA" id="ARBA00023015"/>
    </source>
</evidence>
<dbReference type="Pfam" id="PF00072">
    <property type="entry name" value="Response_reg"/>
    <property type="match status" value="1"/>
</dbReference>
<gene>
    <name evidence="8" type="ORF">I41_35370</name>
</gene>
<protein>
    <submittedName>
        <fullName evidence="8">DNA-binding transcriptional response regulator</fullName>
    </submittedName>
</protein>
<keyword evidence="1" id="KW-0547">Nucleotide-binding</keyword>
<dbReference type="AlphaFoldDB" id="A0A517U147"/>
<evidence type="ECO:0000259" key="6">
    <source>
        <dbReference type="PROSITE" id="PS50045"/>
    </source>
</evidence>
<dbReference type="GO" id="GO:0005524">
    <property type="term" value="F:ATP binding"/>
    <property type="evidence" value="ECO:0007669"/>
    <property type="project" value="UniProtKB-KW"/>
</dbReference>
<organism evidence="8 9">
    <name type="scientific">Lacipirellula limnantheis</name>
    <dbReference type="NCBI Taxonomy" id="2528024"/>
    <lineage>
        <taxon>Bacteria</taxon>
        <taxon>Pseudomonadati</taxon>
        <taxon>Planctomycetota</taxon>
        <taxon>Planctomycetia</taxon>
        <taxon>Pirellulales</taxon>
        <taxon>Lacipirellulaceae</taxon>
        <taxon>Lacipirellula</taxon>
    </lineage>
</organism>
<dbReference type="SUPFAM" id="SSF52540">
    <property type="entry name" value="P-loop containing nucleoside triphosphate hydrolases"/>
    <property type="match status" value="1"/>
</dbReference>
<dbReference type="EMBL" id="CP036339">
    <property type="protein sequence ID" value="QDT74342.1"/>
    <property type="molecule type" value="Genomic_DNA"/>
</dbReference>
<dbReference type="InterPro" id="IPR027417">
    <property type="entry name" value="P-loop_NTPase"/>
</dbReference>
<dbReference type="InterPro" id="IPR058031">
    <property type="entry name" value="AAA_lid_NorR"/>
</dbReference>
<dbReference type="SUPFAM" id="SSF52172">
    <property type="entry name" value="CheY-like"/>
    <property type="match status" value="1"/>
</dbReference>
<accession>A0A517U147</accession>
<dbReference type="InterPro" id="IPR001789">
    <property type="entry name" value="Sig_transdc_resp-reg_receiver"/>
</dbReference>
<keyword evidence="3" id="KW-0805">Transcription regulation</keyword>
<dbReference type="InterPro" id="IPR003593">
    <property type="entry name" value="AAA+_ATPase"/>
</dbReference>
<keyword evidence="8" id="KW-0238">DNA-binding</keyword>
<dbReference type="SUPFAM" id="SSF46689">
    <property type="entry name" value="Homeodomain-like"/>
    <property type="match status" value="1"/>
</dbReference>
<dbReference type="PROSITE" id="PS50045">
    <property type="entry name" value="SIGMA54_INTERACT_4"/>
    <property type="match status" value="1"/>
</dbReference>
<dbReference type="Gene3D" id="3.40.50.2300">
    <property type="match status" value="1"/>
</dbReference>
<evidence type="ECO:0000313" key="9">
    <source>
        <dbReference type="Proteomes" id="UP000317909"/>
    </source>
</evidence>
<evidence type="ECO:0000313" key="8">
    <source>
        <dbReference type="EMBL" id="QDT74342.1"/>
    </source>
</evidence>
<dbReference type="PANTHER" id="PTHR32071:SF57">
    <property type="entry name" value="C4-DICARBOXYLATE TRANSPORT TRANSCRIPTIONAL REGULATORY PROTEIN DCTD"/>
    <property type="match status" value="1"/>
</dbReference>
<dbReference type="PANTHER" id="PTHR32071">
    <property type="entry name" value="TRANSCRIPTIONAL REGULATORY PROTEIN"/>
    <property type="match status" value="1"/>
</dbReference>
<evidence type="ECO:0000256" key="4">
    <source>
        <dbReference type="ARBA" id="ARBA00023163"/>
    </source>
</evidence>
<keyword evidence="5" id="KW-0597">Phosphoprotein</keyword>
<feature type="domain" description="Response regulatory" evidence="7">
    <location>
        <begin position="59"/>
        <end position="173"/>
    </location>
</feature>
<dbReference type="Proteomes" id="UP000317909">
    <property type="component" value="Chromosome"/>
</dbReference>
<feature type="modified residue" description="4-aspartylphosphate" evidence="5">
    <location>
        <position position="108"/>
    </location>
</feature>
<evidence type="ECO:0000256" key="1">
    <source>
        <dbReference type="ARBA" id="ARBA00022741"/>
    </source>
</evidence>
<dbReference type="Gene3D" id="3.40.50.300">
    <property type="entry name" value="P-loop containing nucleotide triphosphate hydrolases"/>
    <property type="match status" value="1"/>
</dbReference>
<proteinExistence type="predicted"/>
<keyword evidence="2" id="KW-0067">ATP-binding</keyword>
<dbReference type="SMART" id="SM00382">
    <property type="entry name" value="AAA"/>
    <property type="match status" value="1"/>
</dbReference>
<dbReference type="PRINTS" id="PR01590">
    <property type="entry name" value="HTHFIS"/>
</dbReference>
<dbReference type="Gene3D" id="1.10.8.60">
    <property type="match status" value="1"/>
</dbReference>